<dbReference type="Proteomes" id="UP000198287">
    <property type="component" value="Unassembled WGS sequence"/>
</dbReference>
<dbReference type="STRING" id="158441.A0A226EUI6"/>
<dbReference type="SUPFAM" id="SSF53850">
    <property type="entry name" value="Periplasmic binding protein-like II"/>
    <property type="match status" value="1"/>
</dbReference>
<evidence type="ECO:0000259" key="20">
    <source>
        <dbReference type="SMART" id="SM00079"/>
    </source>
</evidence>
<feature type="disulfide bond" evidence="18">
    <location>
        <begin position="711"/>
        <end position="764"/>
    </location>
</feature>
<name>A0A226EUI6_FOLCA</name>
<dbReference type="OMA" id="TVSNAMF"/>
<dbReference type="PRINTS" id="PR00177">
    <property type="entry name" value="NMDARECEPTOR"/>
</dbReference>
<dbReference type="GO" id="GO:0015276">
    <property type="term" value="F:ligand-gated monoatomic ion channel activity"/>
    <property type="evidence" value="ECO:0007669"/>
    <property type="project" value="InterPro"/>
</dbReference>
<dbReference type="InterPro" id="IPR001828">
    <property type="entry name" value="ANF_lig-bd_rcpt"/>
</dbReference>
<feature type="transmembrane region" description="Helical" evidence="19">
    <location>
        <begin position="595"/>
        <end position="618"/>
    </location>
</feature>
<dbReference type="InterPro" id="IPR001508">
    <property type="entry name" value="Iono_Glu_rcpt_met"/>
</dbReference>
<feature type="transmembrane region" description="Helical" evidence="19">
    <location>
        <begin position="789"/>
        <end position="809"/>
    </location>
</feature>
<feature type="site" description="Interaction with the cone snail toxin Con-ikot-ikot" evidence="17">
    <location>
        <position position="659"/>
    </location>
</feature>
<evidence type="ECO:0000256" key="6">
    <source>
        <dbReference type="ARBA" id="ARBA00022989"/>
    </source>
</evidence>
<dbReference type="OrthoDB" id="5984008at2759"/>
<evidence type="ECO:0000256" key="13">
    <source>
        <dbReference type="ARBA" id="ARBA00023286"/>
    </source>
</evidence>
<dbReference type="Pfam" id="PF01094">
    <property type="entry name" value="ANF_receptor"/>
    <property type="match status" value="1"/>
</dbReference>
<evidence type="ECO:0000256" key="9">
    <source>
        <dbReference type="ARBA" id="ARBA00023136"/>
    </source>
</evidence>
<feature type="domain" description="Ionotropic glutamate receptor L-glutamate and glycine-binding" evidence="21">
    <location>
        <begin position="411"/>
        <end position="469"/>
    </location>
</feature>
<dbReference type="InterPro" id="IPR028082">
    <property type="entry name" value="Peripla_BP_I"/>
</dbReference>
<evidence type="ECO:0000256" key="10">
    <source>
        <dbReference type="ARBA" id="ARBA00023170"/>
    </source>
</evidence>
<evidence type="ECO:0000256" key="19">
    <source>
        <dbReference type="SAM" id="Phobius"/>
    </source>
</evidence>
<dbReference type="SMART" id="SM00918">
    <property type="entry name" value="Lig_chan-Glu_bd"/>
    <property type="match status" value="1"/>
</dbReference>
<evidence type="ECO:0000256" key="2">
    <source>
        <dbReference type="ARBA" id="ARBA00008685"/>
    </source>
</evidence>
<gene>
    <name evidence="22" type="ORF">Fcan01_04441</name>
</gene>
<keyword evidence="6 19" id="KW-1133">Transmembrane helix</keyword>
<evidence type="ECO:0000256" key="12">
    <source>
        <dbReference type="ARBA" id="ARBA00023257"/>
    </source>
</evidence>
<dbReference type="InterPro" id="IPR001320">
    <property type="entry name" value="Iontro_rcpt_C"/>
</dbReference>
<comment type="similarity">
    <text evidence="2">Belongs to the glutamate-gated ion channel (TC 1.A.10.1) family.</text>
</comment>
<evidence type="ECO:0000256" key="11">
    <source>
        <dbReference type="ARBA" id="ARBA00023180"/>
    </source>
</evidence>
<dbReference type="Pfam" id="PF00060">
    <property type="entry name" value="Lig_chan"/>
    <property type="match status" value="1"/>
</dbReference>
<keyword evidence="11" id="KW-0325">Glycoprotein</keyword>
<evidence type="ECO:0000256" key="18">
    <source>
        <dbReference type="PIRSR" id="PIRSR601508-3"/>
    </source>
</evidence>
<proteinExistence type="inferred from homology"/>
<evidence type="ECO:0000256" key="16">
    <source>
        <dbReference type="PIRSR" id="PIRSR601508-1"/>
    </source>
</evidence>
<evidence type="ECO:0000256" key="15">
    <source>
        <dbReference type="ARBA" id="ARBA00034100"/>
    </source>
</evidence>
<evidence type="ECO:0000256" key="17">
    <source>
        <dbReference type="PIRSR" id="PIRSR601508-2"/>
    </source>
</evidence>
<comment type="caution">
    <text evidence="22">The sequence shown here is derived from an EMBL/GenBank/DDBJ whole genome shotgun (WGS) entry which is preliminary data.</text>
</comment>
<evidence type="ECO:0000313" key="22">
    <source>
        <dbReference type="EMBL" id="OXA60817.1"/>
    </source>
</evidence>
<dbReference type="Gene3D" id="3.40.50.2300">
    <property type="match status" value="2"/>
</dbReference>
<dbReference type="InterPro" id="IPR019594">
    <property type="entry name" value="Glu/Gly-bd"/>
</dbReference>
<protein>
    <submittedName>
        <fullName evidence="22">Glutamate receptor ionotropic, NMDA 2B</fullName>
    </submittedName>
</protein>
<keyword evidence="12" id="KW-0628">Postsynaptic cell membrane</keyword>
<evidence type="ECO:0000256" key="1">
    <source>
        <dbReference type="ARBA" id="ARBA00004651"/>
    </source>
</evidence>
<sequence length="977" mass="109563">MYAALINSDLETCTFIANILGTLCDEFLHKNVSAILYLTNSELYGRSTAASQYFLQLAGYLGIPVIAWNADNSGLLRRASQAEMIVQLAPSVKHQAMAMLSILMRYNWHQFAIVTSQIAGHDDFVQAVRDRVLEKETNFKFIILATVMVLNENDLASLVGSEIRIVLLYCSREEAKTILQIANKLGLTGANFVWVVTQSVIGDSLDGPIEFPVGMLGVHFNTSHDSLKSEISAGIRVFVSGVEAFTLEHPDVNLTPNLSCEEGHQNESETAKWSVGDMFYKSLRNVSIELEHPRPPIQFSPDGILKNAELQIMNLRPGVAEKLLQWEQIGVWQSWKNFTYQLDIKDIVWPGYSHKPPDGVPEKFHLKIGFLEEAPYIKMADPDPITGKCSPDRGVLCRIANEHDIIGLNHTEVVRNSSYYQCCSGFCIDLLLKFEVQIGFTYELSRVPDGHWGSLEHGKWNGLIAELLNRKVDVVFSSLMINSERESVVDFSVPFMDSGVAILTAKRTGIIRPTAFLEPFDAALWMLVGLVGIQVYSLAIFFFEWLSPLGFDMKTKAKPGARFSLFRSCWLVWARLFQASVHIDSPRGFTAKFVVHVWSMFAVVFLATYTANLAVFMITREESHKFTGLHDPRLSNPGSQKPPMKFGTVQHTHTDSLLRKHHPEMYLHMMNYNVMNVSQGVRAVRQETLDAFLYDGPVLQYEVYQDTSDTCALLVEGTWYAHTGYGLAFGRNSKFLASFNKFLMEYKENGDLERLKRFYFTGPCLVEGGQRSTEYGMLTGTGPLALEQFLSAFGLLAIGIFISCMFLMIEKYYAKCIHEHFQDQPPGCVALVSQNMGRPFTHPWRASITSSQNQTQNFKTVTIYNSDCRDPICTTNLLRLQHQLKISMNRIYYLENRLQLFTGAYSGSSAGSASGSAVGSLGRKTNSCWPAGGVGGAAVEGGVIQQSSKHDWNVMGKYRDQLYRPSLTEIAEIETVL</sequence>
<dbReference type="SUPFAM" id="SSF53822">
    <property type="entry name" value="Periplasmic binding protein-like I"/>
    <property type="match status" value="1"/>
</dbReference>
<dbReference type="PANTHER" id="PTHR18966">
    <property type="entry name" value="IONOTROPIC GLUTAMATE RECEPTOR"/>
    <property type="match status" value="1"/>
</dbReference>
<evidence type="ECO:0000313" key="23">
    <source>
        <dbReference type="Proteomes" id="UP000198287"/>
    </source>
</evidence>
<accession>A0A226EUI6</accession>
<keyword evidence="14" id="KW-0407">Ion channel</keyword>
<dbReference type="GO" id="GO:0045211">
    <property type="term" value="C:postsynaptic membrane"/>
    <property type="evidence" value="ECO:0007669"/>
    <property type="project" value="UniProtKB-SubCell"/>
</dbReference>
<feature type="binding site" evidence="16">
    <location>
        <position position="485"/>
    </location>
    <ligand>
        <name>L-glutamate</name>
        <dbReference type="ChEBI" id="CHEBI:29985"/>
    </ligand>
</feature>
<dbReference type="InterPro" id="IPR015683">
    <property type="entry name" value="Ionotropic_Glu_rcpt"/>
</dbReference>
<dbReference type="GO" id="GO:0038023">
    <property type="term" value="F:signaling receptor activity"/>
    <property type="evidence" value="ECO:0007669"/>
    <property type="project" value="InterPro"/>
</dbReference>
<feature type="binding site" evidence="16">
    <location>
        <position position="695"/>
    </location>
    <ligand>
        <name>L-glutamate</name>
        <dbReference type="ChEBI" id="CHEBI:29985"/>
    </ligand>
</feature>
<keyword evidence="7" id="KW-0770">Synapse</keyword>
<dbReference type="EMBL" id="LNIX01000002">
    <property type="protein sequence ID" value="OXA60817.1"/>
    <property type="molecule type" value="Genomic_DNA"/>
</dbReference>
<reference evidence="22 23" key="1">
    <citation type="submission" date="2015-12" db="EMBL/GenBank/DDBJ databases">
        <title>The genome of Folsomia candida.</title>
        <authorList>
            <person name="Faddeeva A."/>
            <person name="Derks M.F."/>
            <person name="Anvar Y."/>
            <person name="Smit S."/>
            <person name="Van Straalen N."/>
            <person name="Roelofs D."/>
        </authorList>
    </citation>
    <scope>NUCLEOTIDE SEQUENCE [LARGE SCALE GENOMIC DNA]</scope>
    <source>
        <strain evidence="22 23">VU population</strain>
        <tissue evidence="22">Whole body</tissue>
    </source>
</reference>
<keyword evidence="18" id="KW-1015">Disulfide bond</keyword>
<evidence type="ECO:0000256" key="4">
    <source>
        <dbReference type="ARBA" id="ARBA00022475"/>
    </source>
</evidence>
<evidence type="ECO:0000259" key="21">
    <source>
        <dbReference type="SMART" id="SM00918"/>
    </source>
</evidence>
<keyword evidence="13" id="KW-1071">Ligand-gated ion channel</keyword>
<dbReference type="SMART" id="SM00079">
    <property type="entry name" value="PBPe"/>
    <property type="match status" value="1"/>
</dbReference>
<evidence type="ECO:0000256" key="14">
    <source>
        <dbReference type="ARBA" id="ARBA00023303"/>
    </source>
</evidence>
<keyword evidence="23" id="KW-1185">Reference proteome</keyword>
<keyword evidence="10 22" id="KW-0675">Receptor</keyword>
<evidence type="ECO:0000256" key="3">
    <source>
        <dbReference type="ARBA" id="ARBA00022448"/>
    </source>
</evidence>
<keyword evidence="9 19" id="KW-0472">Membrane</keyword>
<keyword evidence="4" id="KW-1003">Cell membrane</keyword>
<organism evidence="22 23">
    <name type="scientific">Folsomia candida</name>
    <name type="common">Springtail</name>
    <dbReference type="NCBI Taxonomy" id="158441"/>
    <lineage>
        <taxon>Eukaryota</taxon>
        <taxon>Metazoa</taxon>
        <taxon>Ecdysozoa</taxon>
        <taxon>Arthropoda</taxon>
        <taxon>Hexapoda</taxon>
        <taxon>Collembola</taxon>
        <taxon>Entomobryomorpha</taxon>
        <taxon>Isotomoidea</taxon>
        <taxon>Isotomidae</taxon>
        <taxon>Proisotominae</taxon>
        <taxon>Folsomia</taxon>
    </lineage>
</organism>
<feature type="binding site" evidence="16">
    <location>
        <position position="654"/>
    </location>
    <ligand>
        <name>L-glutamate</name>
        <dbReference type="ChEBI" id="CHEBI:29985"/>
    </ligand>
</feature>
<evidence type="ECO:0000256" key="8">
    <source>
        <dbReference type="ARBA" id="ARBA00023065"/>
    </source>
</evidence>
<keyword evidence="5 19" id="KW-0812">Transmembrane</keyword>
<feature type="domain" description="Ionotropic glutamate receptor C-terminal" evidence="20">
    <location>
        <begin position="403"/>
        <end position="762"/>
    </location>
</feature>
<evidence type="ECO:0000256" key="5">
    <source>
        <dbReference type="ARBA" id="ARBA00022692"/>
    </source>
</evidence>
<keyword evidence="8" id="KW-0406">Ion transport</keyword>
<dbReference type="FunFam" id="3.40.190.10:FF:000157">
    <property type="entry name" value="Glutamate receptor ionotropic, NMDA 2B"/>
    <property type="match status" value="1"/>
</dbReference>
<feature type="transmembrane region" description="Helical" evidence="19">
    <location>
        <begin position="522"/>
        <end position="543"/>
    </location>
</feature>
<dbReference type="Pfam" id="PF10613">
    <property type="entry name" value="Lig_chan-Glu_bd"/>
    <property type="match status" value="1"/>
</dbReference>
<comment type="subcellular location">
    <subcellularLocation>
        <location evidence="1">Cell membrane</location>
        <topology evidence="1">Multi-pass membrane protein</topology>
    </subcellularLocation>
    <subcellularLocation>
        <location evidence="15">Postsynaptic cell membrane</location>
    </subcellularLocation>
</comment>
<evidence type="ECO:0000256" key="7">
    <source>
        <dbReference type="ARBA" id="ARBA00023018"/>
    </source>
</evidence>
<dbReference type="Gene3D" id="3.40.190.10">
    <property type="entry name" value="Periplasmic binding protein-like II"/>
    <property type="match status" value="2"/>
</dbReference>
<keyword evidence="3" id="KW-0813">Transport</keyword>
<dbReference type="AlphaFoldDB" id="A0A226EUI6"/>